<dbReference type="PANTHER" id="PTHR31808:SF2">
    <property type="entry name" value="OS04G0596300 PROTEIN"/>
    <property type="match status" value="1"/>
</dbReference>
<dbReference type="OrthoDB" id="25131at2759"/>
<gene>
    <name evidence="1" type="ORF">C2845_PM01G14530</name>
</gene>
<dbReference type="EMBL" id="PQIB02000001">
    <property type="protein sequence ID" value="RLN38736.1"/>
    <property type="molecule type" value="Genomic_DNA"/>
</dbReference>
<evidence type="ECO:0000313" key="1">
    <source>
        <dbReference type="EMBL" id="RLN38736.1"/>
    </source>
</evidence>
<proteinExistence type="predicted"/>
<reference evidence="2" key="1">
    <citation type="journal article" date="2019" name="Nat. Commun.">
        <title>The genome of broomcorn millet.</title>
        <authorList>
            <person name="Zou C."/>
            <person name="Miki D."/>
            <person name="Li D."/>
            <person name="Tang Q."/>
            <person name="Xiao L."/>
            <person name="Rajput S."/>
            <person name="Deng P."/>
            <person name="Jia W."/>
            <person name="Huang R."/>
            <person name="Zhang M."/>
            <person name="Sun Y."/>
            <person name="Hu J."/>
            <person name="Fu X."/>
            <person name="Schnable P.S."/>
            <person name="Li F."/>
            <person name="Zhang H."/>
            <person name="Feng B."/>
            <person name="Zhu X."/>
            <person name="Liu R."/>
            <person name="Schnable J.C."/>
            <person name="Zhu J.-K."/>
            <person name="Zhang H."/>
        </authorList>
    </citation>
    <scope>NUCLEOTIDE SEQUENCE [LARGE SCALE GENOMIC DNA]</scope>
</reference>
<dbReference type="AlphaFoldDB" id="A0A3L6TGK2"/>
<name>A0A3L6TGK2_PANMI</name>
<dbReference type="Proteomes" id="UP000275267">
    <property type="component" value="Unassembled WGS sequence"/>
</dbReference>
<keyword evidence="2" id="KW-1185">Reference proteome</keyword>
<dbReference type="PANTHER" id="PTHR31808">
    <property type="entry name" value="EXPRESSED PROTEIN"/>
    <property type="match status" value="1"/>
</dbReference>
<sequence>MPAWADAALVLASPSPATASSSSSSCGVRPRAAVESGRLFCKGFPCSMRSKVGFQISSYRTRTFKIKAKTESGDGYTRLAPLRFESPNGQLLVQKLQSHPHLLPATVDQQLENLQSEKDAQKEEASKVPQDLLYKRIAEVKEKKRQNTLEEIIYYWIIYKFMDNDISMTPALSPGAGPITPDGEDISLDDEESNLNKLRSYVSQLDADTLQRYATIRSKEAVSLIEKQTQSLFGRPDIKELDDGSVNAKDVKMITITFIELNHLVLEAVAFRSFLWEAESYVESKYHFINS</sequence>
<organism evidence="1 2">
    <name type="scientific">Panicum miliaceum</name>
    <name type="common">Proso millet</name>
    <name type="synonym">Broomcorn millet</name>
    <dbReference type="NCBI Taxonomy" id="4540"/>
    <lineage>
        <taxon>Eukaryota</taxon>
        <taxon>Viridiplantae</taxon>
        <taxon>Streptophyta</taxon>
        <taxon>Embryophyta</taxon>
        <taxon>Tracheophyta</taxon>
        <taxon>Spermatophyta</taxon>
        <taxon>Magnoliopsida</taxon>
        <taxon>Liliopsida</taxon>
        <taxon>Poales</taxon>
        <taxon>Poaceae</taxon>
        <taxon>PACMAD clade</taxon>
        <taxon>Panicoideae</taxon>
        <taxon>Panicodae</taxon>
        <taxon>Paniceae</taxon>
        <taxon>Panicinae</taxon>
        <taxon>Panicum</taxon>
        <taxon>Panicum sect. Panicum</taxon>
    </lineage>
</organism>
<evidence type="ECO:0000313" key="2">
    <source>
        <dbReference type="Proteomes" id="UP000275267"/>
    </source>
</evidence>
<comment type="caution">
    <text evidence="1">The sequence shown here is derived from an EMBL/GenBank/DDBJ whole genome shotgun (WGS) entry which is preliminary data.</text>
</comment>
<dbReference type="InterPro" id="IPR038925">
    <property type="entry name" value="At3g17800-like"/>
</dbReference>
<dbReference type="STRING" id="4540.A0A3L6TGK2"/>
<accession>A0A3L6TGK2</accession>
<protein>
    <submittedName>
        <fullName evidence="1">Uncharacterized protein</fullName>
    </submittedName>
</protein>